<reference evidence="3 4" key="1">
    <citation type="submission" date="2015-11" db="EMBL/GenBank/DDBJ databases">
        <authorList>
            <person name="Zhang Y."/>
            <person name="Guo Z."/>
        </authorList>
    </citation>
    <scope>NUCLEOTIDE SEQUENCE [LARGE SCALE GENOMIC DNA]</scope>
    <source>
        <strain evidence="3 4">YFY001</strain>
    </source>
</reference>
<accession>A0A1L3MIE2</accession>
<feature type="compositionally biased region" description="Low complexity" evidence="2">
    <location>
        <begin position="63"/>
        <end position="76"/>
    </location>
</feature>
<dbReference type="CDD" id="cd05829">
    <property type="entry name" value="Sortase_F"/>
    <property type="match status" value="1"/>
</dbReference>
<dbReference type="InterPro" id="IPR005754">
    <property type="entry name" value="Sortase"/>
</dbReference>
<dbReference type="AlphaFoldDB" id="A0A1L3MIE2"/>
<evidence type="ECO:0008006" key="5">
    <source>
        <dbReference type="Google" id="ProtNLM"/>
    </source>
</evidence>
<evidence type="ECO:0000313" key="3">
    <source>
        <dbReference type="EMBL" id="APH02056.1"/>
    </source>
</evidence>
<gene>
    <name evidence="3" type="ORF">ASJ30_11415</name>
</gene>
<dbReference type="InterPro" id="IPR023365">
    <property type="entry name" value="Sortase_dom-sf"/>
</dbReference>
<sequence>MRERTRGRDRRARGVAVAALALAVAGTGLTAFGLSQQETRMPPPAAVSEGGHAGHGRSITGLSPTSSPTGSPTSGSGHAGHHMGPGTSSPASQGEAAAATTERMSRSRPTSVSIPSLGVTSSVIDLGRQPDDTMEVPQDATSSGWFTGSPTPGELGPAVLAGHVTWDKKPAVFFELGSMRDGQRVEVSRADGSTAVFEVTDVGQYPKTDFPTDKVYGEVDHAALRLITCGGHFDGETGHHVDNVVVYAELVDER</sequence>
<dbReference type="Proteomes" id="UP000182938">
    <property type="component" value="Chromosome"/>
</dbReference>
<proteinExistence type="predicted"/>
<dbReference type="Pfam" id="PF04203">
    <property type="entry name" value="Sortase"/>
    <property type="match status" value="1"/>
</dbReference>
<protein>
    <recommendedName>
        <fullName evidence="5">Sortase family protein</fullName>
    </recommendedName>
</protein>
<dbReference type="Gene3D" id="2.40.260.10">
    <property type="entry name" value="Sortase"/>
    <property type="match status" value="1"/>
</dbReference>
<evidence type="ECO:0000313" key="4">
    <source>
        <dbReference type="Proteomes" id="UP000182938"/>
    </source>
</evidence>
<feature type="region of interest" description="Disordered" evidence="2">
    <location>
        <begin position="40"/>
        <end position="149"/>
    </location>
</feature>
<name>A0A1L3MIE2_9MICO</name>
<dbReference type="SUPFAM" id="SSF63817">
    <property type="entry name" value="Sortase"/>
    <property type="match status" value="1"/>
</dbReference>
<dbReference type="GO" id="GO:0016787">
    <property type="term" value="F:hydrolase activity"/>
    <property type="evidence" value="ECO:0007669"/>
    <property type="project" value="UniProtKB-KW"/>
</dbReference>
<organism evidence="3 4">
    <name type="scientific">Janibacter indicus</name>
    <dbReference type="NCBI Taxonomy" id="857417"/>
    <lineage>
        <taxon>Bacteria</taxon>
        <taxon>Bacillati</taxon>
        <taxon>Actinomycetota</taxon>
        <taxon>Actinomycetes</taxon>
        <taxon>Micrococcales</taxon>
        <taxon>Intrasporangiaceae</taxon>
        <taxon>Janibacter</taxon>
    </lineage>
</organism>
<dbReference type="RefSeq" id="WP_072625213.1">
    <property type="nucleotide sequence ID" value="NZ_CP013290.1"/>
</dbReference>
<dbReference type="KEGG" id="jte:ASJ30_11415"/>
<dbReference type="EMBL" id="CP013290">
    <property type="protein sequence ID" value="APH02056.1"/>
    <property type="molecule type" value="Genomic_DNA"/>
</dbReference>
<dbReference type="InterPro" id="IPR042001">
    <property type="entry name" value="Sortase_F"/>
</dbReference>
<feature type="compositionally biased region" description="Polar residues" evidence="2">
    <location>
        <begin position="107"/>
        <end position="123"/>
    </location>
</feature>
<evidence type="ECO:0000256" key="1">
    <source>
        <dbReference type="ARBA" id="ARBA00022801"/>
    </source>
</evidence>
<keyword evidence="4" id="KW-1185">Reference proteome</keyword>
<dbReference type="NCBIfam" id="NF033748">
    <property type="entry name" value="class_F_sortase"/>
    <property type="match status" value="1"/>
</dbReference>
<keyword evidence="1" id="KW-0378">Hydrolase</keyword>
<evidence type="ECO:0000256" key="2">
    <source>
        <dbReference type="SAM" id="MobiDB-lite"/>
    </source>
</evidence>
<feature type="compositionally biased region" description="Polar residues" evidence="2">
    <location>
        <begin position="139"/>
        <end position="149"/>
    </location>
</feature>